<keyword evidence="4" id="KW-1185">Reference proteome</keyword>
<protein>
    <submittedName>
        <fullName evidence="3">Inner membrane transporter RhtA</fullName>
    </submittedName>
</protein>
<dbReference type="PANTHER" id="PTHR22911:SF37">
    <property type="entry name" value="THREONINE_HOMOSERINE EXPORTER RHTA"/>
    <property type="match status" value="1"/>
</dbReference>
<feature type="transmembrane region" description="Helical" evidence="1">
    <location>
        <begin position="95"/>
        <end position="112"/>
    </location>
</feature>
<evidence type="ECO:0000313" key="3">
    <source>
        <dbReference type="EMBL" id="SDY36138.1"/>
    </source>
</evidence>
<keyword evidence="1" id="KW-0472">Membrane</keyword>
<dbReference type="InterPro" id="IPR000620">
    <property type="entry name" value="EamA_dom"/>
</dbReference>
<dbReference type="InterPro" id="IPR037185">
    <property type="entry name" value="EmrE-like"/>
</dbReference>
<feature type="transmembrane region" description="Helical" evidence="1">
    <location>
        <begin position="176"/>
        <end position="194"/>
    </location>
</feature>
<dbReference type="AlphaFoldDB" id="A0A1H3J9Q7"/>
<feature type="transmembrane region" description="Helical" evidence="1">
    <location>
        <begin position="142"/>
        <end position="164"/>
    </location>
</feature>
<evidence type="ECO:0000313" key="4">
    <source>
        <dbReference type="Proteomes" id="UP000199035"/>
    </source>
</evidence>
<sequence>MSNTQLTAVLYMVLSMVAYQISASFAKQLIEVLDPLTVVTLRLCFASILIVVMFRSWKIIKRLPYLKWKDLLFYSGSVCLMNVLFYASLGKLPQGIAVGLEFLGPLTLALLSIKRKSDYIWVGLAILGVALMVPWQDANQHNFSYLGAAFALGAGVCWAIYIYFGQRVVRQNIGMHALSIAIVLSAMLMLPISLVHNPTALVQFQYWPQALMIALLATAIPYALDLMALKRLTKLSYGTLSSLSPALGALAGWLLLKEQITLLQSVALLCIMIASVGVTFRSGQKTDLPNHEKVK</sequence>
<feature type="transmembrane region" description="Helical" evidence="1">
    <location>
        <begin position="262"/>
        <end position="280"/>
    </location>
</feature>
<proteinExistence type="predicted"/>
<feature type="transmembrane region" description="Helical" evidence="1">
    <location>
        <begin position="36"/>
        <end position="59"/>
    </location>
</feature>
<name>A0A1H3J9Q7_9GAMM</name>
<dbReference type="SUPFAM" id="SSF103481">
    <property type="entry name" value="Multidrug resistance efflux transporter EmrE"/>
    <property type="match status" value="1"/>
</dbReference>
<keyword evidence="1" id="KW-0812">Transmembrane</keyword>
<evidence type="ECO:0000256" key="1">
    <source>
        <dbReference type="SAM" id="Phobius"/>
    </source>
</evidence>
<gene>
    <name evidence="3" type="ORF">SAMN05421643_108101</name>
</gene>
<feature type="domain" description="EamA" evidence="2">
    <location>
        <begin position="146"/>
        <end position="279"/>
    </location>
</feature>
<accession>A0A1H3J9Q7</accession>
<evidence type="ECO:0000259" key="2">
    <source>
        <dbReference type="Pfam" id="PF00892"/>
    </source>
</evidence>
<dbReference type="Proteomes" id="UP000199035">
    <property type="component" value="Unassembled WGS sequence"/>
</dbReference>
<feature type="transmembrane region" description="Helical" evidence="1">
    <location>
        <begin position="206"/>
        <end position="224"/>
    </location>
</feature>
<dbReference type="GO" id="GO:0005886">
    <property type="term" value="C:plasma membrane"/>
    <property type="evidence" value="ECO:0007669"/>
    <property type="project" value="TreeGrafter"/>
</dbReference>
<feature type="domain" description="EamA" evidence="2">
    <location>
        <begin position="7"/>
        <end position="132"/>
    </location>
</feature>
<feature type="transmembrane region" description="Helical" evidence="1">
    <location>
        <begin position="71"/>
        <end position="89"/>
    </location>
</feature>
<feature type="transmembrane region" description="Helical" evidence="1">
    <location>
        <begin position="236"/>
        <end position="256"/>
    </location>
</feature>
<dbReference type="Pfam" id="PF00892">
    <property type="entry name" value="EamA"/>
    <property type="match status" value="2"/>
</dbReference>
<keyword evidence="1" id="KW-1133">Transmembrane helix</keyword>
<dbReference type="PANTHER" id="PTHR22911">
    <property type="entry name" value="ACYL-MALONYL CONDENSING ENZYME-RELATED"/>
    <property type="match status" value="1"/>
</dbReference>
<organism evidence="3 4">
    <name type="scientific">Acinetobacter kyonggiensis</name>
    <dbReference type="NCBI Taxonomy" id="595670"/>
    <lineage>
        <taxon>Bacteria</taxon>
        <taxon>Pseudomonadati</taxon>
        <taxon>Pseudomonadota</taxon>
        <taxon>Gammaproteobacteria</taxon>
        <taxon>Moraxellales</taxon>
        <taxon>Moraxellaceae</taxon>
        <taxon>Acinetobacter</taxon>
    </lineage>
</organism>
<reference evidence="4" key="1">
    <citation type="submission" date="2016-10" db="EMBL/GenBank/DDBJ databases">
        <authorList>
            <person name="Varghese N."/>
            <person name="Submissions S."/>
        </authorList>
    </citation>
    <scope>NUCLEOTIDE SEQUENCE [LARGE SCALE GENOMIC DNA]</scope>
    <source>
        <strain evidence="4">ANC 5109</strain>
    </source>
</reference>
<dbReference type="RefSeq" id="WP_092689643.1">
    <property type="nucleotide sequence ID" value="NZ_FNPK01000008.1"/>
</dbReference>
<dbReference type="STRING" id="595670.SAMN05421643_108101"/>
<feature type="transmembrane region" description="Helical" evidence="1">
    <location>
        <begin position="119"/>
        <end position="136"/>
    </location>
</feature>
<dbReference type="GO" id="GO:0015565">
    <property type="term" value="F:threonine efflux transmembrane transporter activity"/>
    <property type="evidence" value="ECO:0007669"/>
    <property type="project" value="TreeGrafter"/>
</dbReference>
<dbReference type="EMBL" id="FNPK01000008">
    <property type="protein sequence ID" value="SDY36138.1"/>
    <property type="molecule type" value="Genomic_DNA"/>
</dbReference>